<keyword evidence="3" id="KW-0539">Nucleus</keyword>
<keyword evidence="6" id="KW-1185">Reference proteome</keyword>
<dbReference type="InterPro" id="IPR006447">
    <property type="entry name" value="Myb_dom_plants"/>
</dbReference>
<gene>
    <name evidence="5" type="ORF">KP509_21G027900</name>
</gene>
<dbReference type="GO" id="GO:0003677">
    <property type="term" value="F:DNA binding"/>
    <property type="evidence" value="ECO:0007669"/>
    <property type="project" value="InterPro"/>
</dbReference>
<dbReference type="InterPro" id="IPR046955">
    <property type="entry name" value="PHR1-like"/>
</dbReference>
<dbReference type="Pfam" id="PF00249">
    <property type="entry name" value="Myb_DNA-binding"/>
    <property type="match status" value="1"/>
</dbReference>
<keyword evidence="2" id="KW-0804">Transcription</keyword>
<comment type="caution">
    <text evidence="5">The sequence shown here is derived from an EMBL/GenBank/DDBJ whole genome shotgun (WGS) entry which is preliminary data.</text>
</comment>
<dbReference type="PANTHER" id="PTHR31499">
    <property type="entry name" value="MYB FAMILY TRANSCRIPTION FACTOR PHL11"/>
    <property type="match status" value="1"/>
</dbReference>
<dbReference type="InterPro" id="IPR009057">
    <property type="entry name" value="Homeodomain-like_sf"/>
</dbReference>
<dbReference type="InterPro" id="IPR025756">
    <property type="entry name" value="Myb_CC_LHEQLE"/>
</dbReference>
<dbReference type="Proteomes" id="UP000825935">
    <property type="component" value="Chromosome 21"/>
</dbReference>
<feature type="domain" description="HTH myb-type" evidence="4">
    <location>
        <begin position="42"/>
        <end position="102"/>
    </location>
</feature>
<dbReference type="PROSITE" id="PS51294">
    <property type="entry name" value="HTH_MYB"/>
    <property type="match status" value="1"/>
</dbReference>
<keyword evidence="1" id="KW-0805">Transcription regulation</keyword>
<dbReference type="OrthoDB" id="551907at2759"/>
<dbReference type="NCBIfam" id="TIGR01557">
    <property type="entry name" value="myb_SHAQKYF"/>
    <property type="match status" value="1"/>
</dbReference>
<dbReference type="Gene3D" id="1.10.10.60">
    <property type="entry name" value="Homeodomain-like"/>
    <property type="match status" value="1"/>
</dbReference>
<name>A0A8T2S8D3_CERRI</name>
<evidence type="ECO:0000313" key="5">
    <source>
        <dbReference type="EMBL" id="KAH7314935.1"/>
    </source>
</evidence>
<sequence length="393" mass="43571">MNCMDTCQRVSGPFCPPRLVQPLATQVPSANRSEGGSFFLSTDSKPRLRWTADLHERFVDAVEQLGGAEKATPKSVMKLMNIKGLTLYHLKSHLQKYRLGKHSTRVNNAENRQARATDVVSTDSPNQALSEKMQIAEALNIQIEVQRKLQEQLEVQKRLQVRIEAQGRYLQSILEKAQKTLGGQSISNVELGIAQAELSDLAAKVYADISTGNLMRHAAAACFDTNVAAESSFESCITSMAPKERFQSANIGDSRWSDKKRTRLLSTENGVHESGKYIGDAFQRIVDVGGCVNLQMPKSEEQACHAHRTDLNLMSGTDREERGLIQNAMKTMLCTGPFPNKEETLWQTVKDPKKPLMCSAHSISRRSLDLNIVDSANGVDDEKRLNTCSGYAC</sequence>
<dbReference type="InterPro" id="IPR017930">
    <property type="entry name" value="Myb_dom"/>
</dbReference>
<dbReference type="EMBL" id="CM035426">
    <property type="protein sequence ID" value="KAH7314935.1"/>
    <property type="molecule type" value="Genomic_DNA"/>
</dbReference>
<evidence type="ECO:0000259" key="4">
    <source>
        <dbReference type="PROSITE" id="PS51294"/>
    </source>
</evidence>
<evidence type="ECO:0000256" key="3">
    <source>
        <dbReference type="ARBA" id="ARBA00023242"/>
    </source>
</evidence>
<evidence type="ECO:0000256" key="2">
    <source>
        <dbReference type="ARBA" id="ARBA00023163"/>
    </source>
</evidence>
<proteinExistence type="predicted"/>
<evidence type="ECO:0000313" key="6">
    <source>
        <dbReference type="Proteomes" id="UP000825935"/>
    </source>
</evidence>
<dbReference type="SUPFAM" id="SSF46689">
    <property type="entry name" value="Homeodomain-like"/>
    <property type="match status" value="1"/>
</dbReference>
<accession>A0A8T2S8D3</accession>
<dbReference type="AlphaFoldDB" id="A0A8T2S8D3"/>
<evidence type="ECO:0000256" key="1">
    <source>
        <dbReference type="ARBA" id="ARBA00023015"/>
    </source>
</evidence>
<dbReference type="InterPro" id="IPR001005">
    <property type="entry name" value="SANT/Myb"/>
</dbReference>
<dbReference type="GO" id="GO:0003700">
    <property type="term" value="F:DNA-binding transcription factor activity"/>
    <property type="evidence" value="ECO:0007669"/>
    <property type="project" value="InterPro"/>
</dbReference>
<reference evidence="5" key="1">
    <citation type="submission" date="2021-08" db="EMBL/GenBank/DDBJ databases">
        <title>WGS assembly of Ceratopteris richardii.</title>
        <authorList>
            <person name="Marchant D.B."/>
            <person name="Chen G."/>
            <person name="Jenkins J."/>
            <person name="Shu S."/>
            <person name="Leebens-Mack J."/>
            <person name="Grimwood J."/>
            <person name="Schmutz J."/>
            <person name="Soltis P."/>
            <person name="Soltis D."/>
            <person name="Chen Z.-H."/>
        </authorList>
    </citation>
    <scope>NUCLEOTIDE SEQUENCE</scope>
    <source>
        <strain evidence="5">Whitten #5841</strain>
        <tissue evidence="5">Leaf</tissue>
    </source>
</reference>
<dbReference type="Pfam" id="PF14379">
    <property type="entry name" value="Myb_CC_LHEQLE"/>
    <property type="match status" value="1"/>
</dbReference>
<dbReference type="FunFam" id="1.10.10.60:FF:000002">
    <property type="entry name" value="Myb family transcription factor"/>
    <property type="match status" value="1"/>
</dbReference>
<dbReference type="PANTHER" id="PTHR31499:SF43">
    <property type="entry name" value="MYB FAMILY TRANSCRIPTION FACTOR APL"/>
    <property type="match status" value="1"/>
</dbReference>
<organism evidence="5 6">
    <name type="scientific">Ceratopteris richardii</name>
    <name type="common">Triangle waterfern</name>
    <dbReference type="NCBI Taxonomy" id="49495"/>
    <lineage>
        <taxon>Eukaryota</taxon>
        <taxon>Viridiplantae</taxon>
        <taxon>Streptophyta</taxon>
        <taxon>Embryophyta</taxon>
        <taxon>Tracheophyta</taxon>
        <taxon>Polypodiopsida</taxon>
        <taxon>Polypodiidae</taxon>
        <taxon>Polypodiales</taxon>
        <taxon>Pteridineae</taxon>
        <taxon>Pteridaceae</taxon>
        <taxon>Parkerioideae</taxon>
        <taxon>Ceratopteris</taxon>
    </lineage>
</organism>
<protein>
    <recommendedName>
        <fullName evidence="4">HTH myb-type domain-containing protein</fullName>
    </recommendedName>
</protein>